<evidence type="ECO:0000313" key="3">
    <source>
        <dbReference type="EMBL" id="KYK54421.1"/>
    </source>
</evidence>
<dbReference type="Proteomes" id="UP000076580">
    <property type="component" value="Chromosome 03"/>
</dbReference>
<organism evidence="3 4">
    <name type="scientific">Drechmeria coniospora</name>
    <name type="common">Nematophagous fungus</name>
    <name type="synonym">Meria coniospora</name>
    <dbReference type="NCBI Taxonomy" id="98403"/>
    <lineage>
        <taxon>Eukaryota</taxon>
        <taxon>Fungi</taxon>
        <taxon>Dikarya</taxon>
        <taxon>Ascomycota</taxon>
        <taxon>Pezizomycotina</taxon>
        <taxon>Sordariomycetes</taxon>
        <taxon>Hypocreomycetidae</taxon>
        <taxon>Hypocreales</taxon>
        <taxon>Ophiocordycipitaceae</taxon>
        <taxon>Drechmeria</taxon>
    </lineage>
</organism>
<dbReference type="STRING" id="98403.A0A151GBJ6"/>
<feature type="region of interest" description="Disordered" evidence="1">
    <location>
        <begin position="494"/>
        <end position="533"/>
    </location>
</feature>
<reference evidence="3 4" key="1">
    <citation type="journal article" date="2016" name="Sci. Rep.">
        <title>Insights into Adaptations to a Near-Obligate Nematode Endoparasitic Lifestyle from the Finished Genome of Drechmeria coniospora.</title>
        <authorList>
            <person name="Zhang L."/>
            <person name="Zhou Z."/>
            <person name="Guo Q."/>
            <person name="Fokkens L."/>
            <person name="Miskei M."/>
            <person name="Pocsi I."/>
            <person name="Zhang W."/>
            <person name="Chen M."/>
            <person name="Wang L."/>
            <person name="Sun Y."/>
            <person name="Donzelli B.G."/>
            <person name="Gibson D.M."/>
            <person name="Nelson D.R."/>
            <person name="Luo J.G."/>
            <person name="Rep M."/>
            <person name="Liu H."/>
            <person name="Yang S."/>
            <person name="Wang J."/>
            <person name="Krasnoff S.B."/>
            <person name="Xu Y."/>
            <person name="Molnar I."/>
            <person name="Lin M."/>
        </authorList>
    </citation>
    <scope>NUCLEOTIDE SEQUENCE [LARGE SCALE GENOMIC DNA]</scope>
    <source>
        <strain evidence="3 4">ARSEF 6962</strain>
    </source>
</reference>
<sequence>MALRRFAIAALWATGTAVSLVSAASYDHVNSTAELPVIVKRDVIPDDNSWVKLYIVAHLCCVEGFRCASKESVSRQVDIMNEKLAMAKIWFDILLVEWVTDERCGRTNVGDRWGTDELKRGFYVGDARVLNFLYLPNNQGDGAKGLSWDANPYAYDANMLGNLDGCTVAMDTLPGMDEGDDNQPAANPPARLGSGSGILSDLWSGVTRFFSRDLHEAHTGLARRGYLKETEWVSLPSGAYLSITPVPVPSPAPAPAPAPANQHAACSLTRPRSRNMGRRYDFDESQVRTMRQVALKRVRQGGSDQPRTGLRVDGPGAAPNNPRPASSSAPAPAPAPAPAWRPAPAPARRPAPAWRPAPAPAWRPAPAPAWRPAPAPAWRPAPAPAWRPAPAPAWRPTPASRPAPKVPGACSCPDNSQRYIAPATICQNNPYAIGCEGSRFRGESRKKYPSNYRRSEEEDYTLVYLFQSNDTASSGDGQGQERPVPFYVSRRHLYPVEPEQGGDDMGEIGDGMGHEREHERGHEGEESRSPLPH</sequence>
<protein>
    <submittedName>
        <fullName evidence="3">Uncharacterized protein</fullName>
    </submittedName>
</protein>
<dbReference type="InParanoid" id="A0A151GBJ6"/>
<feature type="compositionally biased region" description="Low complexity" evidence="1">
    <location>
        <begin position="317"/>
        <end position="330"/>
    </location>
</feature>
<feature type="signal peptide" evidence="2">
    <location>
        <begin position="1"/>
        <end position="23"/>
    </location>
</feature>
<dbReference type="GeneID" id="63719022"/>
<proteinExistence type="predicted"/>
<feature type="chain" id="PRO_5007580341" evidence="2">
    <location>
        <begin position="24"/>
        <end position="533"/>
    </location>
</feature>
<feature type="compositionally biased region" description="Pro residues" evidence="1">
    <location>
        <begin position="331"/>
        <end position="405"/>
    </location>
</feature>
<feature type="region of interest" description="Disordered" evidence="1">
    <location>
        <begin position="252"/>
        <end position="405"/>
    </location>
</feature>
<comment type="caution">
    <text evidence="3">The sequence shown here is derived from an EMBL/GenBank/DDBJ whole genome shotgun (WGS) entry which is preliminary data.</text>
</comment>
<keyword evidence="4" id="KW-1185">Reference proteome</keyword>
<evidence type="ECO:0000313" key="4">
    <source>
        <dbReference type="Proteomes" id="UP000076580"/>
    </source>
</evidence>
<dbReference type="EMBL" id="LAYC01000003">
    <property type="protein sequence ID" value="KYK54421.1"/>
    <property type="molecule type" value="Genomic_DNA"/>
</dbReference>
<evidence type="ECO:0000256" key="1">
    <source>
        <dbReference type="SAM" id="MobiDB-lite"/>
    </source>
</evidence>
<keyword evidence="2" id="KW-0732">Signal</keyword>
<name>A0A151GBJ6_DRECN</name>
<evidence type="ECO:0000256" key="2">
    <source>
        <dbReference type="SAM" id="SignalP"/>
    </source>
</evidence>
<accession>A0A151GBJ6</accession>
<feature type="compositionally biased region" description="Basic and acidic residues" evidence="1">
    <location>
        <begin position="512"/>
        <end position="533"/>
    </location>
</feature>
<dbReference type="RefSeq" id="XP_040653773.1">
    <property type="nucleotide sequence ID" value="XM_040803669.1"/>
</dbReference>
<dbReference type="AlphaFoldDB" id="A0A151GBJ6"/>
<gene>
    <name evidence="3" type="ORF">DCS_06379</name>
</gene>